<dbReference type="Proteomes" id="UP000198615">
    <property type="component" value="Unassembled WGS sequence"/>
</dbReference>
<keyword evidence="2" id="KW-1185">Reference proteome</keyword>
<organism evidence="1 2">
    <name type="scientific">Thalassobaculum litoreum DSM 18839</name>
    <dbReference type="NCBI Taxonomy" id="1123362"/>
    <lineage>
        <taxon>Bacteria</taxon>
        <taxon>Pseudomonadati</taxon>
        <taxon>Pseudomonadota</taxon>
        <taxon>Alphaproteobacteria</taxon>
        <taxon>Rhodospirillales</taxon>
        <taxon>Thalassobaculaceae</taxon>
        <taxon>Thalassobaculum</taxon>
    </lineage>
</organism>
<sequence length="87" mass="9266">MEDLKPGDPIPSEDKERVNMVAQHIIAPALHRAIEHARTKAPINEVLSATANAYAGILSDIVGRPAAAKLMAAHADHLEKLTHSSGN</sequence>
<evidence type="ECO:0000313" key="1">
    <source>
        <dbReference type="EMBL" id="SDG62255.1"/>
    </source>
</evidence>
<dbReference type="EMBL" id="FNBW01000041">
    <property type="protein sequence ID" value="SDG62255.1"/>
    <property type="molecule type" value="Genomic_DNA"/>
</dbReference>
<dbReference type="AlphaFoldDB" id="A0A8G2EXD5"/>
<dbReference type="RefSeq" id="WP_139189496.1">
    <property type="nucleotide sequence ID" value="NZ_FNBW01000041.1"/>
</dbReference>
<protein>
    <submittedName>
        <fullName evidence="1">Uncharacterized protein</fullName>
    </submittedName>
</protein>
<accession>A0A8G2EXD5</accession>
<proteinExistence type="predicted"/>
<gene>
    <name evidence="1" type="ORF">SAMN05660686_05050</name>
</gene>
<comment type="caution">
    <text evidence="1">The sequence shown here is derived from an EMBL/GenBank/DDBJ whole genome shotgun (WGS) entry which is preliminary data.</text>
</comment>
<reference evidence="1 2" key="1">
    <citation type="submission" date="2016-10" db="EMBL/GenBank/DDBJ databases">
        <authorList>
            <person name="Varghese N."/>
            <person name="Submissions S."/>
        </authorList>
    </citation>
    <scope>NUCLEOTIDE SEQUENCE [LARGE SCALE GENOMIC DNA]</scope>
    <source>
        <strain evidence="1 2">DSM 18839</strain>
    </source>
</reference>
<evidence type="ECO:0000313" key="2">
    <source>
        <dbReference type="Proteomes" id="UP000198615"/>
    </source>
</evidence>
<name>A0A8G2EXD5_9PROT</name>